<feature type="region of interest" description="Disordered" evidence="1">
    <location>
        <begin position="168"/>
        <end position="194"/>
    </location>
</feature>
<keyword evidence="3" id="KW-1185">Reference proteome</keyword>
<organism evidence="2 3">
    <name type="scientific">Conidiobolus coronatus (strain ATCC 28846 / CBS 209.66 / NRRL 28638)</name>
    <name type="common">Delacroixia coronata</name>
    <dbReference type="NCBI Taxonomy" id="796925"/>
    <lineage>
        <taxon>Eukaryota</taxon>
        <taxon>Fungi</taxon>
        <taxon>Fungi incertae sedis</taxon>
        <taxon>Zoopagomycota</taxon>
        <taxon>Entomophthoromycotina</taxon>
        <taxon>Entomophthoromycetes</taxon>
        <taxon>Entomophthorales</taxon>
        <taxon>Ancylistaceae</taxon>
        <taxon>Conidiobolus</taxon>
    </lineage>
</organism>
<dbReference type="EMBL" id="KQ964501">
    <property type="protein sequence ID" value="KXN70484.1"/>
    <property type="molecule type" value="Genomic_DNA"/>
</dbReference>
<evidence type="ECO:0000313" key="3">
    <source>
        <dbReference type="Proteomes" id="UP000070444"/>
    </source>
</evidence>
<feature type="compositionally biased region" description="Polar residues" evidence="1">
    <location>
        <begin position="214"/>
        <end position="238"/>
    </location>
</feature>
<gene>
    <name evidence="2" type="ORF">CONCODRAFT_160533</name>
</gene>
<dbReference type="Proteomes" id="UP000070444">
    <property type="component" value="Unassembled WGS sequence"/>
</dbReference>
<feature type="compositionally biased region" description="Pro residues" evidence="1">
    <location>
        <begin position="284"/>
        <end position="295"/>
    </location>
</feature>
<protein>
    <submittedName>
        <fullName evidence="2">Uncharacterized protein</fullName>
    </submittedName>
</protein>
<feature type="region of interest" description="Disordered" evidence="1">
    <location>
        <begin position="208"/>
        <end position="312"/>
    </location>
</feature>
<name>A0A137P6C8_CONC2</name>
<dbReference type="AlphaFoldDB" id="A0A137P6C8"/>
<reference evidence="2 3" key="1">
    <citation type="journal article" date="2015" name="Genome Biol. Evol.">
        <title>Phylogenomic analyses indicate that early fungi evolved digesting cell walls of algal ancestors of land plants.</title>
        <authorList>
            <person name="Chang Y."/>
            <person name="Wang S."/>
            <person name="Sekimoto S."/>
            <person name="Aerts A.L."/>
            <person name="Choi C."/>
            <person name="Clum A."/>
            <person name="LaButti K.M."/>
            <person name="Lindquist E.A."/>
            <person name="Yee Ngan C."/>
            <person name="Ohm R.A."/>
            <person name="Salamov A.A."/>
            <person name="Grigoriev I.V."/>
            <person name="Spatafora J.W."/>
            <person name="Berbee M.L."/>
        </authorList>
    </citation>
    <scope>NUCLEOTIDE SEQUENCE [LARGE SCALE GENOMIC DNA]</scope>
    <source>
        <strain evidence="2 3">NRRL 28638</strain>
    </source>
</reference>
<sequence>IKVDIKCDINCDHSNCIQYALNLIHSNIIAYPSTVYKSIELEFYDCSKNQKYSSVESNYNQTNTIVYSKTSPIDVCNFSSHRNLQEQKDRFTNSGDKHISQHLGYNHKQISVNNSKTSFKSFEKSRPANDIITTENIFSLDESSIDSLSLESAKAHLAKAIKLLKQASAPNSADRSSTTYRTTHSLIPLDNRSPIPPAQDVLNWLTKEDPGKQTRPNLQRSDTNSSLSSYHLANQSPISPMANREASKRSASELTPIMMTMPVKYPRRSSREITSDSSQDNQLAPPPPPRRPPMSPSLLRRHAASTKEPKYAMSEWDQHLQIIKDQEEAYETVTESPASSPKRAAEIIERDYDSESTTSLENPIAAFEAMANH</sequence>
<evidence type="ECO:0000256" key="1">
    <source>
        <dbReference type="SAM" id="MobiDB-lite"/>
    </source>
</evidence>
<accession>A0A137P6C8</accession>
<feature type="non-terminal residue" evidence="2">
    <location>
        <position position="1"/>
    </location>
</feature>
<feature type="compositionally biased region" description="Polar residues" evidence="1">
    <location>
        <begin position="170"/>
        <end position="185"/>
    </location>
</feature>
<proteinExistence type="predicted"/>
<evidence type="ECO:0000313" key="2">
    <source>
        <dbReference type="EMBL" id="KXN70484.1"/>
    </source>
</evidence>